<reference evidence="1 2" key="1">
    <citation type="submission" date="2018-08" db="EMBL/GenBank/DDBJ databases">
        <title>A genome reference for cultivated species of the human gut microbiota.</title>
        <authorList>
            <person name="Zou Y."/>
            <person name="Xue W."/>
            <person name="Luo G."/>
        </authorList>
    </citation>
    <scope>NUCLEOTIDE SEQUENCE [LARGE SCALE GENOMIC DNA]</scope>
    <source>
        <strain evidence="1 2">AM13-21</strain>
    </source>
</reference>
<proteinExistence type="predicted"/>
<evidence type="ECO:0000313" key="1">
    <source>
        <dbReference type="EMBL" id="RHI89194.1"/>
    </source>
</evidence>
<sequence length="67" mass="7852">MIRFIKKVLILHPHFFASSEFLPEDRKNGFNDGTEGITAREAGKVVWQKTFYHGEYRFYRDSGIGNQ</sequence>
<comment type="caution">
    <text evidence="1">The sequence shown here is derived from an EMBL/GenBank/DDBJ whole genome shotgun (WGS) entry which is preliminary data.</text>
</comment>
<accession>A0A415BPP5</accession>
<name>A0A415BPP5_PHOVU</name>
<protein>
    <submittedName>
        <fullName evidence="1">Uncharacterized protein</fullName>
    </submittedName>
</protein>
<dbReference type="Proteomes" id="UP000285777">
    <property type="component" value="Unassembled WGS sequence"/>
</dbReference>
<dbReference type="EMBL" id="QRLF01000023">
    <property type="protein sequence ID" value="RHI89194.1"/>
    <property type="molecule type" value="Genomic_DNA"/>
</dbReference>
<organism evidence="1 2">
    <name type="scientific">Phocaeicola vulgatus</name>
    <name type="common">Bacteroides vulgatus</name>
    <dbReference type="NCBI Taxonomy" id="821"/>
    <lineage>
        <taxon>Bacteria</taxon>
        <taxon>Pseudomonadati</taxon>
        <taxon>Bacteroidota</taxon>
        <taxon>Bacteroidia</taxon>
        <taxon>Bacteroidales</taxon>
        <taxon>Bacteroidaceae</taxon>
        <taxon>Phocaeicola</taxon>
    </lineage>
</organism>
<gene>
    <name evidence="1" type="ORF">DW150_14220</name>
</gene>
<evidence type="ECO:0000313" key="2">
    <source>
        <dbReference type="Proteomes" id="UP000285777"/>
    </source>
</evidence>
<dbReference type="AlphaFoldDB" id="A0A415BPP5"/>